<proteinExistence type="predicted"/>
<reference evidence="1" key="1">
    <citation type="journal article" date="2016" name="Mol. Biol. Evol.">
        <title>Comparative Genomics of Early-Diverging Mushroom-Forming Fungi Provides Insights into the Origins of Lignocellulose Decay Capabilities.</title>
        <authorList>
            <person name="Nagy L.G."/>
            <person name="Riley R."/>
            <person name="Tritt A."/>
            <person name="Adam C."/>
            <person name="Daum C."/>
            <person name="Floudas D."/>
            <person name="Sun H."/>
            <person name="Yadav J.S."/>
            <person name="Pangilinan J."/>
            <person name="Larsson K.H."/>
            <person name="Matsuura K."/>
            <person name="Barry K."/>
            <person name="Labutti K."/>
            <person name="Kuo R."/>
            <person name="Ohm R.A."/>
            <person name="Bhattacharya S.S."/>
            <person name="Shirouzu T."/>
            <person name="Yoshinaga Y."/>
            <person name="Martin F.M."/>
            <person name="Grigoriev I.V."/>
            <person name="Hibbett D.S."/>
        </authorList>
    </citation>
    <scope>NUCLEOTIDE SEQUENCE [LARGE SCALE GENOMIC DNA]</scope>
    <source>
        <strain evidence="1">CBS 109695</strain>
    </source>
</reference>
<accession>A0A167XCF3</accession>
<dbReference type="AlphaFoldDB" id="A0A167XCF3"/>
<dbReference type="EMBL" id="KV417763">
    <property type="protein sequence ID" value="KZP07066.1"/>
    <property type="molecule type" value="Genomic_DNA"/>
</dbReference>
<protein>
    <submittedName>
        <fullName evidence="1">Uncharacterized protein</fullName>
    </submittedName>
</protein>
<organism evidence="1">
    <name type="scientific">Athelia psychrophila</name>
    <dbReference type="NCBI Taxonomy" id="1759441"/>
    <lineage>
        <taxon>Eukaryota</taxon>
        <taxon>Fungi</taxon>
        <taxon>Dikarya</taxon>
        <taxon>Basidiomycota</taxon>
        <taxon>Agaricomycotina</taxon>
        <taxon>Agaricomycetes</taxon>
        <taxon>Agaricomycetidae</taxon>
        <taxon>Atheliales</taxon>
        <taxon>Atheliaceae</taxon>
        <taxon>Athelia</taxon>
    </lineage>
</organism>
<name>A0A167XCF3_9AGAM</name>
<evidence type="ECO:0000313" key="1">
    <source>
        <dbReference type="EMBL" id="KZP07066.1"/>
    </source>
</evidence>
<gene>
    <name evidence="1" type="ORF">FIBSPDRAFT_875927</name>
</gene>
<sequence length="119" mass="12531">MHCPTMASNSRLGDTLQRATAPCICAPGSLARYSAARISSSPRSVLCAHAAGEGPTSARMMFCVGPHCPSSSRQCCLCLQFLSSRIHLTVAGKRHTLAPSPPPATQVTQFGNFQSLSDI</sequence>